<dbReference type="SUPFAM" id="SSF53756">
    <property type="entry name" value="UDP-Glycosyltransferase/glycogen phosphorylase"/>
    <property type="match status" value="1"/>
</dbReference>
<evidence type="ECO:0000259" key="3">
    <source>
        <dbReference type="Pfam" id="PF00534"/>
    </source>
</evidence>
<evidence type="ECO:0000259" key="4">
    <source>
        <dbReference type="Pfam" id="PF13439"/>
    </source>
</evidence>
<accession>A0A1Q5P982</accession>
<name>A0A1Q5P982_9BACT</name>
<feature type="domain" description="Glycosyl transferase family 1" evidence="3">
    <location>
        <begin position="137"/>
        <end position="296"/>
    </location>
</feature>
<dbReference type="AlphaFoldDB" id="A0A1Q5P982"/>
<dbReference type="InterPro" id="IPR028098">
    <property type="entry name" value="Glyco_trans_4-like_N"/>
</dbReference>
<gene>
    <name evidence="5" type="ORF">A3841_06615</name>
</gene>
<dbReference type="Proteomes" id="UP000186551">
    <property type="component" value="Unassembled WGS sequence"/>
</dbReference>
<dbReference type="CDD" id="cd03801">
    <property type="entry name" value="GT4_PimA-like"/>
    <property type="match status" value="1"/>
</dbReference>
<dbReference type="PANTHER" id="PTHR12526:SF510">
    <property type="entry name" value="D-INOSITOL 3-PHOSPHATE GLYCOSYLTRANSFERASE"/>
    <property type="match status" value="1"/>
</dbReference>
<keyword evidence="6" id="KW-1185">Reference proteome</keyword>
<comment type="caution">
    <text evidence="5">The sequence shown here is derived from an EMBL/GenBank/DDBJ whole genome shotgun (WGS) entry which is preliminary data.</text>
</comment>
<dbReference type="Pfam" id="PF13439">
    <property type="entry name" value="Glyco_transf_4"/>
    <property type="match status" value="1"/>
</dbReference>
<evidence type="ECO:0000313" key="6">
    <source>
        <dbReference type="Proteomes" id="UP000186551"/>
    </source>
</evidence>
<evidence type="ECO:0000313" key="5">
    <source>
        <dbReference type="EMBL" id="OKL38800.1"/>
    </source>
</evidence>
<dbReference type="InterPro" id="IPR001296">
    <property type="entry name" value="Glyco_trans_1"/>
</dbReference>
<evidence type="ECO:0000256" key="2">
    <source>
        <dbReference type="ARBA" id="ARBA00022679"/>
    </source>
</evidence>
<protein>
    <recommendedName>
        <fullName evidence="7">Glycosyltransferase family 1 protein</fullName>
    </recommendedName>
</protein>
<feature type="domain" description="Glycosyltransferase subfamily 4-like N-terminal" evidence="4">
    <location>
        <begin position="13"/>
        <end position="123"/>
    </location>
</feature>
<dbReference type="EMBL" id="LVWA01000012">
    <property type="protein sequence ID" value="OKL38800.1"/>
    <property type="molecule type" value="Genomic_DNA"/>
</dbReference>
<evidence type="ECO:0008006" key="7">
    <source>
        <dbReference type="Google" id="ProtNLM"/>
    </source>
</evidence>
<dbReference type="STRING" id="1797110.A3841_06615"/>
<organism evidence="5 6">
    <name type="scientific">Pontibacter flavimaris</name>
    <dbReference type="NCBI Taxonomy" id="1797110"/>
    <lineage>
        <taxon>Bacteria</taxon>
        <taxon>Pseudomonadati</taxon>
        <taxon>Bacteroidota</taxon>
        <taxon>Cytophagia</taxon>
        <taxon>Cytophagales</taxon>
        <taxon>Hymenobacteraceae</taxon>
        <taxon>Pontibacter</taxon>
    </lineage>
</organism>
<keyword evidence="1" id="KW-0328">Glycosyltransferase</keyword>
<dbReference type="Pfam" id="PF00534">
    <property type="entry name" value="Glycos_transf_1"/>
    <property type="match status" value="1"/>
</dbReference>
<reference evidence="5 6" key="1">
    <citation type="submission" date="2016-03" db="EMBL/GenBank/DDBJ databases">
        <title>Genome sequence of Pontibacter sp. nov., of the family cytophagaceae, isolated from marine sediment of the Yellow Sea, China.</title>
        <authorList>
            <person name="Zhang G."/>
            <person name="Zhang R."/>
        </authorList>
    </citation>
    <scope>NUCLEOTIDE SEQUENCE [LARGE SCALE GENOMIC DNA]</scope>
    <source>
        <strain evidence="5 6">S10-8</strain>
    </source>
</reference>
<proteinExistence type="predicted"/>
<sequence length="342" mass="38155">MIRGEQVTLCISPARQQPGRRFFRFEYEQLKAIMRQNPADINYAFWTYEYAWAAIDSGIPTVVSIHDNALKILLTQTDMFRLVRYLINTVVLRKARWLVANSAYTYDNLPAGSKRKAVVINNFYAPYLGDLIPTGVPRENFIVSVVNGFTKRKGIPRALHAFSKLREKFPSLEYHLIGVDMEPGGAAQQYAQQHNLQEGVQFLGSFSQDDLMQHVAKAKLLLHPSVEESFGMAVLESMLAHTPVVGGKDSGFVPYLLDHGNAGILCDVTSAADMATAVERLLLDQDLANGISKKANAFAKANFSEEVILNQHLQLFSSILNTGNTYPPKLMKEKADSPLFNT</sequence>
<dbReference type="Gene3D" id="3.40.50.2000">
    <property type="entry name" value="Glycogen Phosphorylase B"/>
    <property type="match status" value="2"/>
</dbReference>
<dbReference type="GO" id="GO:0016757">
    <property type="term" value="F:glycosyltransferase activity"/>
    <property type="evidence" value="ECO:0007669"/>
    <property type="project" value="UniProtKB-KW"/>
</dbReference>
<keyword evidence="2" id="KW-0808">Transferase</keyword>
<evidence type="ECO:0000256" key="1">
    <source>
        <dbReference type="ARBA" id="ARBA00022676"/>
    </source>
</evidence>
<dbReference type="PANTHER" id="PTHR12526">
    <property type="entry name" value="GLYCOSYLTRANSFERASE"/>
    <property type="match status" value="1"/>
</dbReference>